<protein>
    <submittedName>
        <fullName evidence="3">AbrB family transcriptional regulator</fullName>
    </submittedName>
</protein>
<dbReference type="InterPro" id="IPR037914">
    <property type="entry name" value="SpoVT-AbrB_sf"/>
</dbReference>
<name>A0A939DBT4_CLOAM</name>
<evidence type="ECO:0000256" key="1">
    <source>
        <dbReference type="PROSITE-ProRule" id="PRU01076"/>
    </source>
</evidence>
<proteinExistence type="predicted"/>
<comment type="caution">
    <text evidence="3">The sequence shown here is derived from an EMBL/GenBank/DDBJ whole genome shotgun (WGS) entry which is preliminary data.</text>
</comment>
<evidence type="ECO:0000313" key="3">
    <source>
        <dbReference type="EMBL" id="MBN7774378.1"/>
    </source>
</evidence>
<dbReference type="InterPro" id="IPR007159">
    <property type="entry name" value="SpoVT-AbrB_dom"/>
</dbReference>
<dbReference type="SUPFAM" id="SSF89447">
    <property type="entry name" value="AbrB/MazE/MraZ-like"/>
    <property type="match status" value="1"/>
</dbReference>
<keyword evidence="4" id="KW-1185">Reference proteome</keyword>
<organism evidence="3 4">
    <name type="scientific">Clostridium aminobutyricum</name>
    <dbReference type="NCBI Taxonomy" id="33953"/>
    <lineage>
        <taxon>Bacteria</taxon>
        <taxon>Bacillati</taxon>
        <taxon>Bacillota</taxon>
        <taxon>Clostridia</taxon>
        <taxon>Eubacteriales</taxon>
        <taxon>Clostridiaceae</taxon>
        <taxon>Clostridium</taxon>
    </lineage>
</organism>
<dbReference type="AlphaFoldDB" id="A0A939DBT4"/>
<accession>A0A939DBT4</accession>
<gene>
    <name evidence="3" type="ORF">JYB65_13510</name>
</gene>
<dbReference type="PROSITE" id="PS51740">
    <property type="entry name" value="SPOVT_ABRB"/>
    <property type="match status" value="1"/>
</dbReference>
<evidence type="ECO:0000313" key="4">
    <source>
        <dbReference type="Proteomes" id="UP000664545"/>
    </source>
</evidence>
<dbReference type="InterPro" id="IPR052731">
    <property type="entry name" value="B_subtilis_Trans_State_Reg"/>
</dbReference>
<dbReference type="Gene3D" id="2.10.260.10">
    <property type="match status" value="1"/>
</dbReference>
<evidence type="ECO:0000259" key="2">
    <source>
        <dbReference type="PROSITE" id="PS51740"/>
    </source>
</evidence>
<keyword evidence="1" id="KW-0238">DNA-binding</keyword>
<dbReference type="PANTHER" id="PTHR36432">
    <property type="match status" value="1"/>
</dbReference>
<sequence length="77" mass="8787">MRSTGIVRKVDELGRIALPIELRKNLDIDMRGPIEIYADKDSIMLKKYDPSCILCGSMEELTSYMGKNICKKCIKSF</sequence>
<dbReference type="GO" id="GO:0003677">
    <property type="term" value="F:DNA binding"/>
    <property type="evidence" value="ECO:0007669"/>
    <property type="project" value="UniProtKB-UniRule"/>
</dbReference>
<dbReference type="RefSeq" id="WP_206583221.1">
    <property type="nucleotide sequence ID" value="NZ_JAFJZZ010000009.1"/>
</dbReference>
<dbReference type="EMBL" id="JAFJZZ010000009">
    <property type="protein sequence ID" value="MBN7774378.1"/>
    <property type="molecule type" value="Genomic_DNA"/>
</dbReference>
<feature type="domain" description="SpoVT-AbrB" evidence="2">
    <location>
        <begin position="5"/>
        <end position="50"/>
    </location>
</feature>
<dbReference type="Proteomes" id="UP000664545">
    <property type="component" value="Unassembled WGS sequence"/>
</dbReference>
<reference evidence="3" key="1">
    <citation type="submission" date="2021-02" db="EMBL/GenBank/DDBJ databases">
        <title>Abyssanaerobacter marinus gen.nov., sp., nov, anaerobic bacterium isolated from the Onnuri vent field of Indian Ocean and suggestion of Mogibacteriaceae fam. nov., and proposal of reclassification of ambiguous this family's genus member.</title>
        <authorList>
            <person name="Kim Y.J."/>
            <person name="Yang J.-A."/>
        </authorList>
    </citation>
    <scope>NUCLEOTIDE SEQUENCE</scope>
    <source>
        <strain evidence="3">DSM 2634</strain>
    </source>
</reference>
<dbReference type="PANTHER" id="PTHR36432:SF4">
    <property type="entry name" value="TRANSITION STATE REGULATOR ABH-RELATED"/>
    <property type="match status" value="1"/>
</dbReference>